<evidence type="ECO:0000256" key="2">
    <source>
        <dbReference type="SAM" id="MobiDB-lite"/>
    </source>
</evidence>
<protein>
    <submittedName>
        <fullName evidence="4">FHA domain-containing protein</fullName>
    </submittedName>
</protein>
<feature type="region of interest" description="Disordered" evidence="2">
    <location>
        <begin position="1"/>
        <end position="51"/>
    </location>
</feature>
<dbReference type="SUPFAM" id="SSF49879">
    <property type="entry name" value="SMAD/FHA domain"/>
    <property type="match status" value="1"/>
</dbReference>
<dbReference type="EMBL" id="CP016282">
    <property type="protein sequence ID" value="ANP73097.1"/>
    <property type="molecule type" value="Genomic_DNA"/>
</dbReference>
<dbReference type="STRING" id="670052.PA27867_2145"/>
<dbReference type="InterPro" id="IPR008984">
    <property type="entry name" value="SMAD_FHA_dom_sf"/>
</dbReference>
<name>A0A1B1BKD2_9MICO</name>
<feature type="compositionally biased region" description="Low complexity" evidence="2">
    <location>
        <begin position="132"/>
        <end position="154"/>
    </location>
</feature>
<organism evidence="4 5">
    <name type="scientific">Cryobacterium arcticum</name>
    <dbReference type="NCBI Taxonomy" id="670052"/>
    <lineage>
        <taxon>Bacteria</taxon>
        <taxon>Bacillati</taxon>
        <taxon>Actinomycetota</taxon>
        <taxon>Actinomycetes</taxon>
        <taxon>Micrococcales</taxon>
        <taxon>Microbacteriaceae</taxon>
        <taxon>Cryobacterium</taxon>
    </lineage>
</organism>
<dbReference type="AlphaFoldDB" id="A0A1B1BKD2"/>
<proteinExistence type="predicted"/>
<feature type="domain" description="FHA" evidence="3">
    <location>
        <begin position="185"/>
        <end position="240"/>
    </location>
</feature>
<evidence type="ECO:0000313" key="4">
    <source>
        <dbReference type="EMBL" id="ANP73097.1"/>
    </source>
</evidence>
<dbReference type="PROSITE" id="PS50006">
    <property type="entry name" value="FHA_DOMAIN"/>
    <property type="match status" value="1"/>
</dbReference>
<feature type="region of interest" description="Disordered" evidence="2">
    <location>
        <begin position="68"/>
        <end position="89"/>
    </location>
</feature>
<gene>
    <name evidence="4" type="ORF">PA27867_2145</name>
</gene>
<evidence type="ECO:0000256" key="1">
    <source>
        <dbReference type="ARBA" id="ARBA00022553"/>
    </source>
</evidence>
<feature type="compositionally biased region" description="Low complexity" evidence="2">
    <location>
        <begin position="26"/>
        <end position="39"/>
    </location>
</feature>
<feature type="region of interest" description="Disordered" evidence="2">
    <location>
        <begin position="113"/>
        <end position="163"/>
    </location>
</feature>
<evidence type="ECO:0000313" key="5">
    <source>
        <dbReference type="Proteomes" id="UP000092582"/>
    </source>
</evidence>
<keyword evidence="1" id="KW-0597">Phosphoprotein</keyword>
<evidence type="ECO:0000259" key="3">
    <source>
        <dbReference type="PROSITE" id="PS50006"/>
    </source>
</evidence>
<dbReference type="Gene3D" id="2.60.200.20">
    <property type="match status" value="1"/>
</dbReference>
<feature type="compositionally biased region" description="Pro residues" evidence="2">
    <location>
        <begin position="113"/>
        <end position="131"/>
    </location>
</feature>
<dbReference type="KEGG" id="cart:PA27867_2145"/>
<keyword evidence="5" id="KW-1185">Reference proteome</keyword>
<dbReference type="InterPro" id="IPR000253">
    <property type="entry name" value="FHA_dom"/>
</dbReference>
<accession>A0A1B1BKD2</accession>
<reference evidence="4 5" key="1">
    <citation type="submission" date="2016-06" db="EMBL/GenBank/DDBJ databases">
        <title>Genome sequencing of Cryobacterium arcticum PAMC 27867.</title>
        <authorList>
            <person name="Lee J."/>
            <person name="Kim O.-S."/>
        </authorList>
    </citation>
    <scope>NUCLEOTIDE SEQUENCE [LARGE SCALE GENOMIC DNA]</scope>
    <source>
        <strain evidence="4 5">PAMC 27867</strain>
    </source>
</reference>
<dbReference type="Proteomes" id="UP000092582">
    <property type="component" value="Chromosome 1"/>
</dbReference>
<sequence>MDKPGFIVPPPGLFPVDDDRSDARDSGSPASARAAAAPPAVTPMPGELPPVEATRNAAAFPAVDTRIAPPAGAATPAPAGGPTGTPAAAPPSMMTIPAFLPAPLGTIPVPPRAAPAAPITPPAAITPPAPSPAASGASPASAAAPPTAPQAITPAMPPVGPPAEAASGWTLRLADGQAVAVTGSLVLGRDPAPVTRRAATMVSVQDPALSVSKSHALVELSASGELTVTDLHSTNGVSLSDAAGQRVPLEPGIRTVLGDGARLLLGEFAVVASRA</sequence>
<dbReference type="Pfam" id="PF00498">
    <property type="entry name" value="FHA"/>
    <property type="match status" value="1"/>
</dbReference>